<dbReference type="EMBL" id="BTGU01000009">
    <property type="protein sequence ID" value="GMN39344.1"/>
    <property type="molecule type" value="Genomic_DNA"/>
</dbReference>
<evidence type="ECO:0000313" key="1">
    <source>
        <dbReference type="EMBL" id="GMN39344.1"/>
    </source>
</evidence>
<name>A0AA87ZLN0_FICCA</name>
<gene>
    <name evidence="1" type="ORF">TIFTF001_008570</name>
</gene>
<reference evidence="1" key="1">
    <citation type="submission" date="2023-07" db="EMBL/GenBank/DDBJ databases">
        <title>draft genome sequence of fig (Ficus carica).</title>
        <authorList>
            <person name="Takahashi T."/>
            <person name="Nishimura K."/>
        </authorList>
    </citation>
    <scope>NUCLEOTIDE SEQUENCE</scope>
</reference>
<sequence>MEGLIPQRTRRPALATCDGDLVGIAGSFAMEVMRHRPEFDLGSLMWMEVMRHRPEFDLGSLMWWQNSDGNERRSYGVVVACERGRCSGLQGTSELGMGGSSLWLGSWWQGGFASGVLKALRDLVTDKLVLVVGSQLGLGWILGLKTSSTVRKAQDSVPKASSVKIRDKMIMV</sequence>
<accession>A0AA87ZLN0</accession>
<proteinExistence type="predicted"/>
<evidence type="ECO:0000313" key="2">
    <source>
        <dbReference type="Proteomes" id="UP001187192"/>
    </source>
</evidence>
<comment type="caution">
    <text evidence="1">The sequence shown here is derived from an EMBL/GenBank/DDBJ whole genome shotgun (WGS) entry which is preliminary data.</text>
</comment>
<protein>
    <submittedName>
        <fullName evidence="1">Uncharacterized protein</fullName>
    </submittedName>
</protein>
<keyword evidence="2" id="KW-1185">Reference proteome</keyword>
<dbReference type="Proteomes" id="UP001187192">
    <property type="component" value="Unassembled WGS sequence"/>
</dbReference>
<dbReference type="AlphaFoldDB" id="A0AA87ZLN0"/>
<organism evidence="1 2">
    <name type="scientific">Ficus carica</name>
    <name type="common">Common fig</name>
    <dbReference type="NCBI Taxonomy" id="3494"/>
    <lineage>
        <taxon>Eukaryota</taxon>
        <taxon>Viridiplantae</taxon>
        <taxon>Streptophyta</taxon>
        <taxon>Embryophyta</taxon>
        <taxon>Tracheophyta</taxon>
        <taxon>Spermatophyta</taxon>
        <taxon>Magnoliopsida</taxon>
        <taxon>eudicotyledons</taxon>
        <taxon>Gunneridae</taxon>
        <taxon>Pentapetalae</taxon>
        <taxon>rosids</taxon>
        <taxon>fabids</taxon>
        <taxon>Rosales</taxon>
        <taxon>Moraceae</taxon>
        <taxon>Ficeae</taxon>
        <taxon>Ficus</taxon>
    </lineage>
</organism>